<reference evidence="1 2" key="1">
    <citation type="submission" date="2017-08" db="EMBL/GenBank/DDBJ databases">
        <title>Aliifodinibius alkalisoli sp. nov., isolated from saline alkaline soil.</title>
        <authorList>
            <person name="Liu D."/>
            <person name="Zhang G."/>
        </authorList>
    </citation>
    <scope>NUCLEOTIDE SEQUENCE [LARGE SCALE GENOMIC DNA]</scope>
    <source>
        <strain evidence="1 2">WN023</strain>
    </source>
</reference>
<dbReference type="EMBL" id="NSKE01000005">
    <property type="protein sequence ID" value="PAU94247.1"/>
    <property type="molecule type" value="Genomic_DNA"/>
</dbReference>
<name>A0A2A2GBJ2_9BACT</name>
<dbReference type="Proteomes" id="UP000218831">
    <property type="component" value="Unassembled WGS sequence"/>
</dbReference>
<protein>
    <submittedName>
        <fullName evidence="1">Uncharacterized protein</fullName>
    </submittedName>
</protein>
<gene>
    <name evidence="1" type="ORF">CK503_08520</name>
</gene>
<organism evidence="1 2">
    <name type="scientific">Fodinibius salipaludis</name>
    <dbReference type="NCBI Taxonomy" id="2032627"/>
    <lineage>
        <taxon>Bacteria</taxon>
        <taxon>Pseudomonadati</taxon>
        <taxon>Balneolota</taxon>
        <taxon>Balneolia</taxon>
        <taxon>Balneolales</taxon>
        <taxon>Balneolaceae</taxon>
        <taxon>Fodinibius</taxon>
    </lineage>
</organism>
<sequence length="484" mass="53298">MESINHTLSIGTPKSGMDLFCNIRMGGKHLMRLHSESFVGGFLRDIHGMMHGGRTKRLISPLEQYVPDYTITSIHIVDGAVEIYRSYLRNVFSGSHSGNPNGHQPVWVHIWGCQSVPELNGTWEVESAHTNNDYVRLIGVPTTIDPSTYVPDDATCISKTYKNIATTQRYCMPFRKVYPTVGAGTRPISISDVGLHNPIDALLSRGAVSVSGVVTDQEKSIFTISAPFSNATGGDITIREMGLVTYIDVSRYALKTIANLHARDILQSAINLPDSKTLTLDYECRFELENFNQDTDLNGTNGGFLAEFAKALRRQAVETTHTGWARMLMCIGGGGTSMSSLNADASTSDKGWQLGLRLGQSNKFVSMTDTDLSPDASPETPYNLGGITHGTEDGQLLYHGMMIDDQVTIDETNNEAYFNLSRVFENRGATDITVKEIGLYAKNDDSTNRFLPKLIARKALAPTDQFTIMAGQMRKVNYKIKMVA</sequence>
<dbReference type="AlphaFoldDB" id="A0A2A2GBJ2"/>
<evidence type="ECO:0000313" key="2">
    <source>
        <dbReference type="Proteomes" id="UP000218831"/>
    </source>
</evidence>
<accession>A0A2A2GBJ2</accession>
<evidence type="ECO:0000313" key="1">
    <source>
        <dbReference type="EMBL" id="PAU94247.1"/>
    </source>
</evidence>
<comment type="caution">
    <text evidence="1">The sequence shown here is derived from an EMBL/GenBank/DDBJ whole genome shotgun (WGS) entry which is preliminary data.</text>
</comment>
<proteinExistence type="predicted"/>
<keyword evidence="2" id="KW-1185">Reference proteome</keyword>